<evidence type="ECO:0000256" key="7">
    <source>
        <dbReference type="ARBA" id="ARBA00023034"/>
    </source>
</evidence>
<keyword evidence="6 10" id="KW-1133">Transmembrane helix</keyword>
<evidence type="ECO:0000256" key="2">
    <source>
        <dbReference type="ARBA" id="ARBA00008160"/>
    </source>
</evidence>
<reference evidence="11" key="1">
    <citation type="submission" date="2023-04" db="EMBL/GenBank/DDBJ databases">
        <title>Black Yeasts Isolated from many extreme environments.</title>
        <authorList>
            <person name="Coleine C."/>
            <person name="Stajich J.E."/>
            <person name="Selbmann L."/>
        </authorList>
    </citation>
    <scope>NUCLEOTIDE SEQUENCE</scope>
    <source>
        <strain evidence="11">CCFEE 5312</strain>
    </source>
</reference>
<evidence type="ECO:0000313" key="12">
    <source>
        <dbReference type="Proteomes" id="UP001271007"/>
    </source>
</evidence>
<evidence type="ECO:0000256" key="8">
    <source>
        <dbReference type="ARBA" id="ARBA00023136"/>
    </source>
</evidence>
<dbReference type="PANTHER" id="PTHR12952">
    <property type="entry name" value="SYS1"/>
    <property type="match status" value="1"/>
</dbReference>
<dbReference type="EMBL" id="JAWDJX010000007">
    <property type="protein sequence ID" value="KAK3055875.1"/>
    <property type="molecule type" value="Genomic_DNA"/>
</dbReference>
<dbReference type="GO" id="GO:0043001">
    <property type="term" value="P:Golgi to plasma membrane protein transport"/>
    <property type="evidence" value="ECO:0007669"/>
    <property type="project" value="TreeGrafter"/>
</dbReference>
<dbReference type="GO" id="GO:0005802">
    <property type="term" value="C:trans-Golgi network"/>
    <property type="evidence" value="ECO:0007669"/>
    <property type="project" value="TreeGrafter"/>
</dbReference>
<evidence type="ECO:0000256" key="1">
    <source>
        <dbReference type="ARBA" id="ARBA00004653"/>
    </source>
</evidence>
<evidence type="ECO:0000256" key="5">
    <source>
        <dbReference type="ARBA" id="ARBA00022927"/>
    </source>
</evidence>
<feature type="region of interest" description="Disordered" evidence="9">
    <location>
        <begin position="157"/>
        <end position="215"/>
    </location>
</feature>
<comment type="similarity">
    <text evidence="2">Belongs to the SYS1 family.</text>
</comment>
<proteinExistence type="inferred from homology"/>
<dbReference type="PANTHER" id="PTHR12952:SF0">
    <property type="entry name" value="PROTEIN SYS1 HOMOLOG"/>
    <property type="match status" value="1"/>
</dbReference>
<keyword evidence="4 10" id="KW-0812">Transmembrane</keyword>
<evidence type="ECO:0000256" key="4">
    <source>
        <dbReference type="ARBA" id="ARBA00022692"/>
    </source>
</evidence>
<evidence type="ECO:0000256" key="9">
    <source>
        <dbReference type="SAM" id="MobiDB-lite"/>
    </source>
</evidence>
<protein>
    <submittedName>
        <fullName evidence="11">Uncharacterized protein</fullName>
    </submittedName>
</protein>
<keyword evidence="3" id="KW-0813">Transport</keyword>
<dbReference type="GO" id="GO:0034067">
    <property type="term" value="P:protein localization to Golgi apparatus"/>
    <property type="evidence" value="ECO:0007669"/>
    <property type="project" value="TreeGrafter"/>
</dbReference>
<comment type="subcellular location">
    <subcellularLocation>
        <location evidence="1">Golgi apparatus membrane</location>
        <topology evidence="1">Multi-pass membrane protein</topology>
    </subcellularLocation>
</comment>
<dbReference type="GO" id="GO:0000139">
    <property type="term" value="C:Golgi membrane"/>
    <property type="evidence" value="ECO:0007669"/>
    <property type="project" value="UniProtKB-SubCell"/>
</dbReference>
<keyword evidence="12" id="KW-1185">Reference proteome</keyword>
<sequence>MVRRRRPPRPGALADLAPLRILTQIVALQASYYGVALILIVFTTFVAGRHPDAGLLLDWHNLRGDVTTGWTLGLCWMLDSLITVIPILLLIARSKLVPDFAITVHMINLLVTTVYTRSIPTNVYWWGLQICSSALMIALGIWACQWRELKPMAFGGSGGGGGKSKGKERATDGAANGHLPEADQGEGYEMGAARGKGRDGAGSYEMVGMAPKEPV</sequence>
<comment type="caution">
    <text evidence="11">The sequence shown here is derived from an EMBL/GenBank/DDBJ whole genome shotgun (WGS) entry which is preliminary data.</text>
</comment>
<keyword evidence="7" id="KW-0333">Golgi apparatus</keyword>
<dbReference type="InterPro" id="IPR019185">
    <property type="entry name" value="Integral_membrane_SYS1-rel"/>
</dbReference>
<name>A0AAJ0LUI5_9PEZI</name>
<gene>
    <name evidence="11" type="ORF">LTR09_003109</name>
</gene>
<evidence type="ECO:0000256" key="3">
    <source>
        <dbReference type="ARBA" id="ARBA00022448"/>
    </source>
</evidence>
<dbReference type="AlphaFoldDB" id="A0AAJ0LUI5"/>
<dbReference type="Proteomes" id="UP001271007">
    <property type="component" value="Unassembled WGS sequence"/>
</dbReference>
<dbReference type="Pfam" id="PF09801">
    <property type="entry name" value="SYS1"/>
    <property type="match status" value="1"/>
</dbReference>
<evidence type="ECO:0000313" key="11">
    <source>
        <dbReference type="EMBL" id="KAK3055875.1"/>
    </source>
</evidence>
<accession>A0AAJ0LUI5</accession>
<dbReference type="GO" id="GO:0006895">
    <property type="term" value="P:Golgi to endosome transport"/>
    <property type="evidence" value="ECO:0007669"/>
    <property type="project" value="TreeGrafter"/>
</dbReference>
<feature type="transmembrane region" description="Helical" evidence="10">
    <location>
        <begin position="21"/>
        <end position="48"/>
    </location>
</feature>
<feature type="transmembrane region" description="Helical" evidence="10">
    <location>
        <begin position="68"/>
        <end position="92"/>
    </location>
</feature>
<keyword evidence="5" id="KW-0653">Protein transport</keyword>
<feature type="transmembrane region" description="Helical" evidence="10">
    <location>
        <begin position="99"/>
        <end position="117"/>
    </location>
</feature>
<keyword evidence="8 10" id="KW-0472">Membrane</keyword>
<organism evidence="11 12">
    <name type="scientific">Extremus antarcticus</name>
    <dbReference type="NCBI Taxonomy" id="702011"/>
    <lineage>
        <taxon>Eukaryota</taxon>
        <taxon>Fungi</taxon>
        <taxon>Dikarya</taxon>
        <taxon>Ascomycota</taxon>
        <taxon>Pezizomycotina</taxon>
        <taxon>Dothideomycetes</taxon>
        <taxon>Dothideomycetidae</taxon>
        <taxon>Mycosphaerellales</taxon>
        <taxon>Extremaceae</taxon>
        <taxon>Extremus</taxon>
    </lineage>
</organism>
<feature type="transmembrane region" description="Helical" evidence="10">
    <location>
        <begin position="123"/>
        <end position="144"/>
    </location>
</feature>
<dbReference type="GO" id="GO:0005829">
    <property type="term" value="C:cytosol"/>
    <property type="evidence" value="ECO:0007669"/>
    <property type="project" value="GOC"/>
</dbReference>
<evidence type="ECO:0000256" key="10">
    <source>
        <dbReference type="SAM" id="Phobius"/>
    </source>
</evidence>
<evidence type="ECO:0000256" key="6">
    <source>
        <dbReference type="ARBA" id="ARBA00022989"/>
    </source>
</evidence>